<dbReference type="EMBL" id="RXGB01004188">
    <property type="protein sequence ID" value="TMW90297.1"/>
    <property type="molecule type" value="Genomic_DNA"/>
</dbReference>
<organism evidence="2">
    <name type="scientific">Solanum chilense</name>
    <name type="common">Tomato</name>
    <name type="synonym">Lycopersicon chilense</name>
    <dbReference type="NCBI Taxonomy" id="4083"/>
    <lineage>
        <taxon>Eukaryota</taxon>
        <taxon>Viridiplantae</taxon>
        <taxon>Streptophyta</taxon>
        <taxon>Embryophyta</taxon>
        <taxon>Tracheophyta</taxon>
        <taxon>Spermatophyta</taxon>
        <taxon>Magnoliopsida</taxon>
        <taxon>eudicotyledons</taxon>
        <taxon>Gunneridae</taxon>
        <taxon>Pentapetalae</taxon>
        <taxon>asterids</taxon>
        <taxon>lamiids</taxon>
        <taxon>Solanales</taxon>
        <taxon>Solanaceae</taxon>
        <taxon>Solanoideae</taxon>
        <taxon>Solaneae</taxon>
        <taxon>Solanum</taxon>
        <taxon>Solanum subgen. Lycopersicon</taxon>
    </lineage>
</organism>
<name>A0A6N2B615_SOLCI</name>
<proteinExistence type="predicted"/>
<protein>
    <submittedName>
        <fullName evidence="2">Uncharacterized protein</fullName>
    </submittedName>
</protein>
<sequence length="411" mass="47490">MGDNRIYFNAGFKSFDITKWSTGSSVWFEWVERSRKLMRRSSMSSKTMEWICFTLREASSDQKKKIRRWKIAEKEAEHFFTRKHNEHGRFISIISINNGGTSILVIPELALNAGWHDIAFKIERFIKCSKRMEVPGPPKLTKANYPYAKAVKDSKWQSETIKEAEITNNASIIEVHTHAEDQKNGLLEKCLVVHLEGQMKEKPTLPEIRRWASTLWKKKNHRFNLEWWNPMVGCLPNNTLKKETWIRIVGIPLHLWSERVFQEIGNLCGGWVATEEETELRNHMKWARILVANDGRNIPKEVLISRNGVIFHFPIWFECQVRVELQPESLQTENRVTGEDRAHGEDRAQNYPVHAFTQQAEGGKGCGKVSSNACGKVQSQQLKDFASEEQMDTAVKKKREGATRGAHISFN</sequence>
<dbReference type="PANTHER" id="PTHR34427:SF16">
    <property type="entry name" value="DUF4283 DOMAIN-CONTAINING PROTEIN"/>
    <property type="match status" value="1"/>
</dbReference>
<dbReference type="PANTHER" id="PTHR34427">
    <property type="entry name" value="DUF4283 DOMAIN PROTEIN"/>
    <property type="match status" value="1"/>
</dbReference>
<evidence type="ECO:0000256" key="1">
    <source>
        <dbReference type="SAM" id="MobiDB-lite"/>
    </source>
</evidence>
<gene>
    <name evidence="2" type="ORF">EJD97_015959</name>
</gene>
<comment type="caution">
    <text evidence="2">The sequence shown here is derived from an EMBL/GenBank/DDBJ whole genome shotgun (WGS) entry which is preliminary data.</text>
</comment>
<reference evidence="2" key="1">
    <citation type="submission" date="2019-05" db="EMBL/GenBank/DDBJ databases">
        <title>The de novo reference genome and transcriptome assemblies of the wild tomato species Solanum chilense.</title>
        <authorList>
            <person name="Stam R."/>
            <person name="Nosenko T."/>
            <person name="Hoerger A.C."/>
            <person name="Stephan W."/>
            <person name="Seidel M.A."/>
            <person name="Kuhn J.M.M."/>
            <person name="Haberer G."/>
            <person name="Tellier A."/>
        </authorList>
    </citation>
    <scope>NUCLEOTIDE SEQUENCE</scope>
    <source>
        <tissue evidence="2">Mature leaves</tissue>
    </source>
</reference>
<accession>A0A6N2B615</accession>
<evidence type="ECO:0000313" key="2">
    <source>
        <dbReference type="EMBL" id="TMW90297.1"/>
    </source>
</evidence>
<dbReference type="AlphaFoldDB" id="A0A6N2B615"/>
<feature type="region of interest" description="Disordered" evidence="1">
    <location>
        <begin position="388"/>
        <end position="411"/>
    </location>
</feature>